<protein>
    <recommendedName>
        <fullName evidence="4">Regulatory protein YycH-like domain-containing protein</fullName>
    </recommendedName>
</protein>
<reference evidence="2 3" key="1">
    <citation type="submission" date="2024-01" db="EMBL/GenBank/DDBJ databases">
        <title>Seven novel Bacillus-like species.</title>
        <authorList>
            <person name="Liu G."/>
        </authorList>
    </citation>
    <scope>NUCLEOTIDE SEQUENCE [LARGE SCALE GENOMIC DNA]</scope>
    <source>
        <strain evidence="2 3">FJAT-51614</strain>
    </source>
</reference>
<dbReference type="EMBL" id="JBAWSY010000011">
    <property type="protein sequence ID" value="MEI4770725.1"/>
    <property type="molecule type" value="Genomic_DNA"/>
</dbReference>
<keyword evidence="1" id="KW-0472">Membrane</keyword>
<evidence type="ECO:0008006" key="4">
    <source>
        <dbReference type="Google" id="ProtNLM"/>
    </source>
</evidence>
<accession>A0ABU8F8Z0</accession>
<evidence type="ECO:0000256" key="1">
    <source>
        <dbReference type="SAM" id="Phobius"/>
    </source>
</evidence>
<sequence length="302" mass="34921">MRKNWFWGVISIILVSWVVNFIYFQSKQLEKPVMLNAYLDIPTRDYTNLSLHYITNKKDIIELQSLSIGDQSFFNERNFIFPGFENPTAQSFKQEFTHHYLKEAMFSFGEEDIKNFQEEIKNNNEVYATFTNGQTVPVNVSKLDFTPYKTSDEAFIKGSGYNYTGNSRAEFLHINVPVNMEAFELPKAIQQDIDIKLMVWKDASEHSPIIREDASKEWENLNAPLYTEVKWPLQLNAGDSIGIFFHTKEDSKDVKTISLIQDWTGEDADGNQIKHVINIISNPILTQDQVTAIVKKARDDVK</sequence>
<gene>
    <name evidence="2" type="ORF">WAX74_13945</name>
</gene>
<proteinExistence type="predicted"/>
<evidence type="ECO:0000313" key="2">
    <source>
        <dbReference type="EMBL" id="MEI4770725.1"/>
    </source>
</evidence>
<keyword evidence="1" id="KW-1133">Transmembrane helix</keyword>
<comment type="caution">
    <text evidence="2">The sequence shown here is derived from an EMBL/GenBank/DDBJ whole genome shotgun (WGS) entry which is preliminary data.</text>
</comment>
<name>A0ABU8F8Z0_9BACI</name>
<organism evidence="2 3">
    <name type="scientific">Psychrobacillus mangrovi</name>
    <dbReference type="NCBI Taxonomy" id="3117745"/>
    <lineage>
        <taxon>Bacteria</taxon>
        <taxon>Bacillati</taxon>
        <taxon>Bacillota</taxon>
        <taxon>Bacilli</taxon>
        <taxon>Bacillales</taxon>
        <taxon>Bacillaceae</taxon>
        <taxon>Psychrobacillus</taxon>
    </lineage>
</organism>
<feature type="transmembrane region" description="Helical" evidence="1">
    <location>
        <begin position="6"/>
        <end position="24"/>
    </location>
</feature>
<keyword evidence="3" id="KW-1185">Reference proteome</keyword>
<keyword evidence="1" id="KW-0812">Transmembrane</keyword>
<dbReference type="RefSeq" id="WP_336498289.1">
    <property type="nucleotide sequence ID" value="NZ_JBAWSY010000011.1"/>
</dbReference>
<evidence type="ECO:0000313" key="3">
    <source>
        <dbReference type="Proteomes" id="UP001364890"/>
    </source>
</evidence>
<dbReference type="Proteomes" id="UP001364890">
    <property type="component" value="Unassembled WGS sequence"/>
</dbReference>